<evidence type="ECO:0000313" key="10">
    <source>
        <dbReference type="Proteomes" id="UP001597063"/>
    </source>
</evidence>
<dbReference type="Proteomes" id="UP001597063">
    <property type="component" value="Unassembled WGS sequence"/>
</dbReference>
<keyword evidence="3" id="KW-1003">Cell membrane</keyword>
<accession>A0ABW2XHM6</accession>
<evidence type="ECO:0000256" key="4">
    <source>
        <dbReference type="ARBA" id="ARBA00022692"/>
    </source>
</evidence>
<reference evidence="10" key="1">
    <citation type="journal article" date="2019" name="Int. J. Syst. Evol. Microbiol.">
        <title>The Global Catalogue of Microorganisms (GCM) 10K type strain sequencing project: providing services to taxonomists for standard genome sequencing and annotation.</title>
        <authorList>
            <consortium name="The Broad Institute Genomics Platform"/>
            <consortium name="The Broad Institute Genome Sequencing Center for Infectious Disease"/>
            <person name="Wu L."/>
            <person name="Ma J."/>
        </authorList>
    </citation>
    <scope>NUCLEOTIDE SEQUENCE [LARGE SCALE GENOMIC DNA]</scope>
    <source>
        <strain evidence="10">JCM 9371</strain>
    </source>
</reference>
<sequence>MKDPEPRRGPVPRKGAARRIVTTVLGAAATILAASFVIFAGLSAAPGDPVAQILGAKATDQARASMRQRLGLDDPFLERYWHWLTGALHGDFGVSFTSRQDVTALIGPRLATTFLLVAMAALLVVVVGVGLGVVGGVSARGRAVVSTLVGLGVAVPGFVAANALIGIFAVELGWFPTYGSGHGFGDRVWHLTLPAIALSIGYGAYVSQLTSAAVSEESEKEYVMTARGRGVPSGIVLRHHTLRNAAMPVLTASGLAVAGLVAGTVVVEQIFAVDGIGALLIRSISSKDYPVVTAVSLIIVTVFVLVTTVIDLIQTALDPRERAKA</sequence>
<protein>
    <submittedName>
        <fullName evidence="9">ABC transporter permease</fullName>
    </submittedName>
</protein>
<feature type="transmembrane region" description="Helical" evidence="7">
    <location>
        <begin position="114"/>
        <end position="137"/>
    </location>
</feature>
<feature type="domain" description="ABC transmembrane type-1" evidence="8">
    <location>
        <begin position="110"/>
        <end position="310"/>
    </location>
</feature>
<feature type="transmembrane region" description="Helical" evidence="7">
    <location>
        <begin position="20"/>
        <end position="42"/>
    </location>
</feature>
<evidence type="ECO:0000256" key="5">
    <source>
        <dbReference type="ARBA" id="ARBA00022989"/>
    </source>
</evidence>
<feature type="transmembrane region" description="Helical" evidence="7">
    <location>
        <begin position="291"/>
        <end position="313"/>
    </location>
</feature>
<dbReference type="Pfam" id="PF00528">
    <property type="entry name" value="BPD_transp_1"/>
    <property type="match status" value="1"/>
</dbReference>
<feature type="transmembrane region" description="Helical" evidence="7">
    <location>
        <begin position="245"/>
        <end position="271"/>
    </location>
</feature>
<dbReference type="PROSITE" id="PS50928">
    <property type="entry name" value="ABC_TM1"/>
    <property type="match status" value="1"/>
</dbReference>
<dbReference type="InterPro" id="IPR000515">
    <property type="entry name" value="MetI-like"/>
</dbReference>
<gene>
    <name evidence="9" type="ORF">ACFQZM_15950</name>
</gene>
<comment type="similarity">
    <text evidence="7">Belongs to the binding-protein-dependent transport system permease family.</text>
</comment>
<comment type="subcellular location">
    <subcellularLocation>
        <location evidence="1 7">Cell membrane</location>
        <topology evidence="1 7">Multi-pass membrane protein</topology>
    </subcellularLocation>
</comment>
<feature type="transmembrane region" description="Helical" evidence="7">
    <location>
        <begin position="144"/>
        <end position="168"/>
    </location>
</feature>
<keyword evidence="6 7" id="KW-0472">Membrane</keyword>
<evidence type="ECO:0000256" key="1">
    <source>
        <dbReference type="ARBA" id="ARBA00004651"/>
    </source>
</evidence>
<evidence type="ECO:0000256" key="6">
    <source>
        <dbReference type="ARBA" id="ARBA00023136"/>
    </source>
</evidence>
<keyword evidence="10" id="KW-1185">Reference proteome</keyword>
<evidence type="ECO:0000259" key="8">
    <source>
        <dbReference type="PROSITE" id="PS50928"/>
    </source>
</evidence>
<evidence type="ECO:0000256" key="2">
    <source>
        <dbReference type="ARBA" id="ARBA00022448"/>
    </source>
</evidence>
<organism evidence="9 10">
    <name type="scientific">Actinomadura fibrosa</name>
    <dbReference type="NCBI Taxonomy" id="111802"/>
    <lineage>
        <taxon>Bacteria</taxon>
        <taxon>Bacillati</taxon>
        <taxon>Actinomycetota</taxon>
        <taxon>Actinomycetes</taxon>
        <taxon>Streptosporangiales</taxon>
        <taxon>Thermomonosporaceae</taxon>
        <taxon>Actinomadura</taxon>
    </lineage>
</organism>
<dbReference type="Pfam" id="PF19300">
    <property type="entry name" value="BPD_transp_1_N"/>
    <property type="match status" value="1"/>
</dbReference>
<dbReference type="EMBL" id="JBHTGP010000007">
    <property type="protein sequence ID" value="MFD0685997.1"/>
    <property type="molecule type" value="Genomic_DNA"/>
</dbReference>
<dbReference type="RefSeq" id="WP_278045341.1">
    <property type="nucleotide sequence ID" value="NZ_CAACUY010000007.1"/>
</dbReference>
<comment type="caution">
    <text evidence="9">The sequence shown here is derived from an EMBL/GenBank/DDBJ whole genome shotgun (WGS) entry which is preliminary data.</text>
</comment>
<dbReference type="PANTHER" id="PTHR43163">
    <property type="entry name" value="DIPEPTIDE TRANSPORT SYSTEM PERMEASE PROTEIN DPPB-RELATED"/>
    <property type="match status" value="1"/>
</dbReference>
<evidence type="ECO:0000313" key="9">
    <source>
        <dbReference type="EMBL" id="MFD0685997.1"/>
    </source>
</evidence>
<dbReference type="CDD" id="cd06261">
    <property type="entry name" value="TM_PBP2"/>
    <property type="match status" value="1"/>
</dbReference>
<proteinExistence type="inferred from homology"/>
<keyword evidence="2 7" id="KW-0813">Transport</keyword>
<dbReference type="SUPFAM" id="SSF161098">
    <property type="entry name" value="MetI-like"/>
    <property type="match status" value="1"/>
</dbReference>
<dbReference type="InterPro" id="IPR045621">
    <property type="entry name" value="BPD_transp_1_N"/>
</dbReference>
<dbReference type="InterPro" id="IPR035906">
    <property type="entry name" value="MetI-like_sf"/>
</dbReference>
<dbReference type="Gene3D" id="1.10.3720.10">
    <property type="entry name" value="MetI-like"/>
    <property type="match status" value="1"/>
</dbReference>
<keyword evidence="5 7" id="KW-1133">Transmembrane helix</keyword>
<evidence type="ECO:0000256" key="7">
    <source>
        <dbReference type="RuleBase" id="RU363032"/>
    </source>
</evidence>
<evidence type="ECO:0000256" key="3">
    <source>
        <dbReference type="ARBA" id="ARBA00022475"/>
    </source>
</evidence>
<dbReference type="PANTHER" id="PTHR43163:SF3">
    <property type="entry name" value="PEPTIDE ABC TRANSPORTER PERMEASE PROTEIN"/>
    <property type="match status" value="1"/>
</dbReference>
<keyword evidence="4 7" id="KW-0812">Transmembrane</keyword>
<name>A0ABW2XHM6_9ACTN</name>
<feature type="transmembrane region" description="Helical" evidence="7">
    <location>
        <begin position="188"/>
        <end position="206"/>
    </location>
</feature>